<accession>A0A897N798</accession>
<feature type="transmembrane region" description="Helical" evidence="11">
    <location>
        <begin position="12"/>
        <end position="36"/>
    </location>
</feature>
<reference evidence="13" key="1">
    <citation type="submission" date="2020-11" db="EMBL/GenBank/DDBJ databases">
        <title>Carbohydrate-dependent, anaerobic sulfur respiration: A novel catabolism in halophilic archaea.</title>
        <authorList>
            <person name="Sorokin D.Y."/>
            <person name="Messina E."/>
            <person name="Smedile F."/>
            <person name="La Cono V."/>
            <person name="Hallsworth J.E."/>
            <person name="Yakimov M.M."/>
        </authorList>
    </citation>
    <scope>NUCLEOTIDE SEQUENCE</scope>
    <source>
        <strain evidence="13">HSR12-1</strain>
    </source>
</reference>
<evidence type="ECO:0000256" key="10">
    <source>
        <dbReference type="RuleBase" id="RU003983"/>
    </source>
</evidence>
<sequence length="317" mass="34983">MNRSALRTAMIAIGVSLLIVYVAAAVLVYELVVFLVRSPPDLATALVTISTMTVLAAYLSYRFGTRQLLAGLDAVEIDHRHAPQLFRRLDRLQSSMGVDRPRVVVARLGVPNAFALGGLNSGVIVFDLSLLRMLTSDEREAILAHELAHLERYDALVQTVAYSALRTLVGLVMIPLLPLLLVVTGIARGWAWISGRPDTWSRNPLMLVYQWVSLGVTVLVLGLTMLVRAHSRRRELAADDRAVEVTGRPLALARALRKIQRAGERERGLLATLYVRGDEDGPLTRLLSTHPPMDDRIDRLLDRAGTDSLSGHRIPIE</sequence>
<evidence type="ECO:0000256" key="1">
    <source>
        <dbReference type="ARBA" id="ARBA00022475"/>
    </source>
</evidence>
<comment type="cofactor">
    <cofactor evidence="10">
        <name>Zn(2+)</name>
        <dbReference type="ChEBI" id="CHEBI:29105"/>
    </cofactor>
    <text evidence="10">Binds 1 zinc ion per subunit.</text>
</comment>
<evidence type="ECO:0000313" key="14">
    <source>
        <dbReference type="Proteomes" id="UP000663525"/>
    </source>
</evidence>
<dbReference type="Pfam" id="PF01435">
    <property type="entry name" value="Peptidase_M48"/>
    <property type="match status" value="1"/>
</dbReference>
<evidence type="ECO:0000256" key="2">
    <source>
        <dbReference type="ARBA" id="ARBA00022670"/>
    </source>
</evidence>
<keyword evidence="5 10" id="KW-0378">Hydrolase</keyword>
<dbReference type="Gene3D" id="3.30.2010.10">
    <property type="entry name" value="Metalloproteases ('zincins'), catalytic domain"/>
    <property type="match status" value="1"/>
</dbReference>
<evidence type="ECO:0000256" key="4">
    <source>
        <dbReference type="ARBA" id="ARBA00022723"/>
    </source>
</evidence>
<evidence type="ECO:0000256" key="8">
    <source>
        <dbReference type="ARBA" id="ARBA00023049"/>
    </source>
</evidence>
<keyword evidence="2 10" id="KW-0645">Protease</keyword>
<keyword evidence="3 11" id="KW-0812">Transmembrane</keyword>
<feature type="domain" description="Peptidase M48" evidence="12">
    <location>
        <begin position="82"/>
        <end position="303"/>
    </location>
</feature>
<protein>
    <submittedName>
        <fullName evidence="13">Zn-dependent protease with chaperone function</fullName>
    </submittedName>
</protein>
<gene>
    <name evidence="13" type="primary">htpX5</name>
    <name evidence="13" type="ORF">HSR121_2599</name>
</gene>
<dbReference type="RefSeq" id="WP_229113395.1">
    <property type="nucleotide sequence ID" value="NZ_CP064787.1"/>
</dbReference>
<comment type="similarity">
    <text evidence="10">Belongs to the peptidase M48 family.</text>
</comment>
<keyword evidence="7 11" id="KW-1133">Transmembrane helix</keyword>
<dbReference type="PANTHER" id="PTHR43221">
    <property type="entry name" value="PROTEASE HTPX"/>
    <property type="match status" value="1"/>
</dbReference>
<dbReference type="GO" id="GO:0006508">
    <property type="term" value="P:proteolysis"/>
    <property type="evidence" value="ECO:0007669"/>
    <property type="project" value="UniProtKB-KW"/>
</dbReference>
<keyword evidence="9 11" id="KW-0472">Membrane</keyword>
<feature type="transmembrane region" description="Helical" evidence="11">
    <location>
        <begin position="168"/>
        <end position="187"/>
    </location>
</feature>
<dbReference type="GeneID" id="68856146"/>
<feature type="transmembrane region" description="Helical" evidence="11">
    <location>
        <begin position="207"/>
        <end position="227"/>
    </location>
</feature>
<evidence type="ECO:0000256" key="3">
    <source>
        <dbReference type="ARBA" id="ARBA00022692"/>
    </source>
</evidence>
<dbReference type="GO" id="GO:0004222">
    <property type="term" value="F:metalloendopeptidase activity"/>
    <property type="evidence" value="ECO:0007669"/>
    <property type="project" value="InterPro"/>
</dbReference>
<evidence type="ECO:0000256" key="9">
    <source>
        <dbReference type="ARBA" id="ARBA00023136"/>
    </source>
</evidence>
<dbReference type="InterPro" id="IPR050083">
    <property type="entry name" value="HtpX_protease"/>
</dbReference>
<evidence type="ECO:0000256" key="6">
    <source>
        <dbReference type="ARBA" id="ARBA00022833"/>
    </source>
</evidence>
<keyword evidence="6 10" id="KW-0862">Zinc</keyword>
<dbReference type="PANTHER" id="PTHR43221:SF2">
    <property type="entry name" value="PROTEASE HTPX HOMOLOG"/>
    <property type="match status" value="1"/>
</dbReference>
<dbReference type="GO" id="GO:0046872">
    <property type="term" value="F:metal ion binding"/>
    <property type="evidence" value="ECO:0007669"/>
    <property type="project" value="UniProtKB-KW"/>
</dbReference>
<proteinExistence type="inferred from homology"/>
<evidence type="ECO:0000259" key="12">
    <source>
        <dbReference type="Pfam" id="PF01435"/>
    </source>
</evidence>
<evidence type="ECO:0000256" key="5">
    <source>
        <dbReference type="ARBA" id="ARBA00022801"/>
    </source>
</evidence>
<evidence type="ECO:0000256" key="7">
    <source>
        <dbReference type="ARBA" id="ARBA00022989"/>
    </source>
</evidence>
<evidence type="ECO:0000256" key="11">
    <source>
        <dbReference type="SAM" id="Phobius"/>
    </source>
</evidence>
<keyword evidence="8 10" id="KW-0482">Metalloprotease</keyword>
<evidence type="ECO:0000313" key="13">
    <source>
        <dbReference type="EMBL" id="QSG06919.1"/>
    </source>
</evidence>
<keyword evidence="4" id="KW-0479">Metal-binding</keyword>
<name>A0A897N798_9EURY</name>
<dbReference type="InterPro" id="IPR001915">
    <property type="entry name" value="Peptidase_M48"/>
</dbReference>
<dbReference type="Proteomes" id="UP000663525">
    <property type="component" value="Chromosome"/>
</dbReference>
<dbReference type="EMBL" id="CP064787">
    <property type="protein sequence ID" value="QSG06919.1"/>
    <property type="molecule type" value="Genomic_DNA"/>
</dbReference>
<feature type="transmembrane region" description="Helical" evidence="11">
    <location>
        <begin position="42"/>
        <end position="61"/>
    </location>
</feature>
<organism evidence="13 14">
    <name type="scientific">Halapricum desulfuricans</name>
    <dbReference type="NCBI Taxonomy" id="2841257"/>
    <lineage>
        <taxon>Archaea</taxon>
        <taxon>Methanobacteriati</taxon>
        <taxon>Methanobacteriota</taxon>
        <taxon>Stenosarchaea group</taxon>
        <taxon>Halobacteria</taxon>
        <taxon>Halobacteriales</taxon>
        <taxon>Haloarculaceae</taxon>
        <taxon>Halapricum</taxon>
    </lineage>
</organism>
<dbReference type="AlphaFoldDB" id="A0A897N798"/>
<keyword evidence="1" id="KW-1003">Cell membrane</keyword>